<dbReference type="Proteomes" id="UP000051739">
    <property type="component" value="Unassembled WGS sequence"/>
</dbReference>
<proteinExistence type="predicted"/>
<dbReference type="AlphaFoldDB" id="A0A0R1VK26"/>
<dbReference type="EMBL" id="AZFN01000002">
    <property type="protein sequence ID" value="KRM03401.1"/>
    <property type="molecule type" value="Genomic_DNA"/>
</dbReference>
<feature type="domain" description="BD-FAE-like" evidence="1">
    <location>
        <begin position="24"/>
        <end position="199"/>
    </location>
</feature>
<dbReference type="Pfam" id="PF20434">
    <property type="entry name" value="BD-FAE"/>
    <property type="match status" value="1"/>
</dbReference>
<evidence type="ECO:0000313" key="3">
    <source>
        <dbReference type="Proteomes" id="UP000051739"/>
    </source>
</evidence>
<dbReference type="PATRIC" id="fig|1423749.3.peg.725"/>
<sequence>MEIKNYSINEHAQLTAYLQSTYPDQELPAILIVPGGSMTHIPIESSEKTALRFNALGFQAFVLRYTFLNEQQPLLPQPILDLAAAVIMVKMHREEWRLNNQLTLLGFSAGGLIVSLYNDYWDSTWLTNQLGTHSAILKPSNVILGYPVIDLDLGFPNDVDTLHQWTNDPEFYSASHHVTDTNVPTFLWATMDDPLITVQNTINYSLALHAHQIPHEVHLFQHGPHGMTIANSLAAKPTEPDHADPHVAHWIDLASEWLQFLT</sequence>
<gene>
    <name evidence="2" type="ORF">FC60_GL000721</name>
</gene>
<dbReference type="SUPFAM" id="SSF53474">
    <property type="entry name" value="alpha/beta-Hydrolases"/>
    <property type="match status" value="1"/>
</dbReference>
<dbReference type="InterPro" id="IPR029058">
    <property type="entry name" value="AB_hydrolase_fold"/>
</dbReference>
<accession>A0A0R1VK26</accession>
<evidence type="ECO:0000313" key="2">
    <source>
        <dbReference type="EMBL" id="KRM03401.1"/>
    </source>
</evidence>
<evidence type="ECO:0000259" key="1">
    <source>
        <dbReference type="Pfam" id="PF20434"/>
    </source>
</evidence>
<dbReference type="RefSeq" id="WP_056936608.1">
    <property type="nucleotide sequence ID" value="NZ_AZFN01000002.1"/>
</dbReference>
<protein>
    <submittedName>
        <fullName evidence="2">Esterase</fullName>
    </submittedName>
</protein>
<name>A0A0R1VK26_9LACO</name>
<dbReference type="InterPro" id="IPR049492">
    <property type="entry name" value="BD-FAE-like_dom"/>
</dbReference>
<comment type="caution">
    <text evidence="2">The sequence shown here is derived from an EMBL/GenBank/DDBJ whole genome shotgun (WGS) entry which is preliminary data.</text>
</comment>
<reference evidence="2 3" key="1">
    <citation type="journal article" date="2015" name="Genome Announc.">
        <title>Expanding the biotechnology potential of lactobacilli through comparative genomics of 213 strains and associated genera.</title>
        <authorList>
            <person name="Sun Z."/>
            <person name="Harris H.M."/>
            <person name="McCann A."/>
            <person name="Guo C."/>
            <person name="Argimon S."/>
            <person name="Zhang W."/>
            <person name="Yang X."/>
            <person name="Jeffery I.B."/>
            <person name="Cooney J.C."/>
            <person name="Kagawa T.F."/>
            <person name="Liu W."/>
            <person name="Song Y."/>
            <person name="Salvetti E."/>
            <person name="Wrobel A."/>
            <person name="Rasinkangas P."/>
            <person name="Parkhill J."/>
            <person name="Rea M.C."/>
            <person name="O'Sullivan O."/>
            <person name="Ritari J."/>
            <person name="Douillard F.P."/>
            <person name="Paul Ross R."/>
            <person name="Yang R."/>
            <person name="Briner A.E."/>
            <person name="Felis G.E."/>
            <person name="de Vos W.M."/>
            <person name="Barrangou R."/>
            <person name="Klaenhammer T.R."/>
            <person name="Caufield P.W."/>
            <person name="Cui Y."/>
            <person name="Zhang H."/>
            <person name="O'Toole P.W."/>
        </authorList>
    </citation>
    <scope>NUCLEOTIDE SEQUENCE [LARGE SCALE GENOMIC DNA]</scope>
    <source>
        <strain evidence="2 3">DSM 16045</strain>
    </source>
</reference>
<keyword evidence="3" id="KW-1185">Reference proteome</keyword>
<dbReference type="Gene3D" id="3.40.50.1820">
    <property type="entry name" value="alpha/beta hydrolase"/>
    <property type="match status" value="1"/>
</dbReference>
<organism evidence="2 3">
    <name type="scientific">Limosilactobacillus gastricus DSM 16045</name>
    <dbReference type="NCBI Taxonomy" id="1423749"/>
    <lineage>
        <taxon>Bacteria</taxon>
        <taxon>Bacillati</taxon>
        <taxon>Bacillota</taxon>
        <taxon>Bacilli</taxon>
        <taxon>Lactobacillales</taxon>
        <taxon>Lactobacillaceae</taxon>
        <taxon>Limosilactobacillus</taxon>
    </lineage>
</organism>